<accession>A0ABV8KID0</accession>
<evidence type="ECO:0000256" key="1">
    <source>
        <dbReference type="SAM" id="MobiDB-lite"/>
    </source>
</evidence>
<evidence type="ECO:0000313" key="2">
    <source>
        <dbReference type="EMBL" id="MFC4105677.1"/>
    </source>
</evidence>
<feature type="region of interest" description="Disordered" evidence="1">
    <location>
        <begin position="1"/>
        <end position="143"/>
    </location>
</feature>
<dbReference type="Proteomes" id="UP001595868">
    <property type="component" value="Unassembled WGS sequence"/>
</dbReference>
<reference evidence="3" key="1">
    <citation type="journal article" date="2019" name="Int. J. Syst. Evol. Microbiol.">
        <title>The Global Catalogue of Microorganisms (GCM) 10K type strain sequencing project: providing services to taxonomists for standard genome sequencing and annotation.</title>
        <authorList>
            <consortium name="The Broad Institute Genomics Platform"/>
            <consortium name="The Broad Institute Genome Sequencing Center for Infectious Disease"/>
            <person name="Wu L."/>
            <person name="Ma J."/>
        </authorList>
    </citation>
    <scope>NUCLEOTIDE SEQUENCE [LARGE SCALE GENOMIC DNA]</scope>
    <source>
        <strain evidence="3">2902at01</strain>
    </source>
</reference>
<sequence>MVHGEAERGCADGDQPCLLGDQQPAPARPGLQLRWIGELRPHPTTHPGSAPSGTAVEPPVGTASPAAGRPAEPEPGTEYATARVPRPRPADPVEDEPRRRAEPGPDPVGCRPDRPGWAGAHRHGAVRPASRTARRERPPRRWC</sequence>
<protein>
    <submittedName>
        <fullName evidence="2">Uncharacterized protein</fullName>
    </submittedName>
</protein>
<proteinExistence type="predicted"/>
<dbReference type="EMBL" id="JBHSBN010000003">
    <property type="protein sequence ID" value="MFC4105677.1"/>
    <property type="molecule type" value="Genomic_DNA"/>
</dbReference>
<feature type="compositionally biased region" description="Low complexity" evidence="1">
    <location>
        <begin position="63"/>
        <end position="76"/>
    </location>
</feature>
<comment type="caution">
    <text evidence="2">The sequence shown here is derived from an EMBL/GenBank/DDBJ whole genome shotgun (WGS) entry which is preliminary data.</text>
</comment>
<organism evidence="2 3">
    <name type="scientific">Micromonospora zhanjiangensis</name>
    <dbReference type="NCBI Taxonomy" id="1522057"/>
    <lineage>
        <taxon>Bacteria</taxon>
        <taxon>Bacillati</taxon>
        <taxon>Actinomycetota</taxon>
        <taxon>Actinomycetes</taxon>
        <taxon>Micromonosporales</taxon>
        <taxon>Micromonosporaceae</taxon>
        <taxon>Micromonospora</taxon>
    </lineage>
</organism>
<dbReference type="RefSeq" id="WP_377542876.1">
    <property type="nucleotide sequence ID" value="NZ_JBHSBN010000003.1"/>
</dbReference>
<name>A0ABV8KID0_9ACTN</name>
<feature type="compositionally biased region" description="Basic and acidic residues" evidence="1">
    <location>
        <begin position="88"/>
        <end position="103"/>
    </location>
</feature>
<gene>
    <name evidence="2" type="ORF">ACFOX0_06970</name>
</gene>
<feature type="compositionally biased region" description="Basic and acidic residues" evidence="1">
    <location>
        <begin position="1"/>
        <end position="11"/>
    </location>
</feature>
<keyword evidence="3" id="KW-1185">Reference proteome</keyword>
<evidence type="ECO:0000313" key="3">
    <source>
        <dbReference type="Proteomes" id="UP001595868"/>
    </source>
</evidence>
<feature type="compositionally biased region" description="Basic residues" evidence="1">
    <location>
        <begin position="132"/>
        <end position="143"/>
    </location>
</feature>